<dbReference type="InterPro" id="IPR001362">
    <property type="entry name" value="Glyco_hydro_32"/>
</dbReference>
<dbReference type="Pfam" id="PF08244">
    <property type="entry name" value="Glyco_hydro_32C"/>
    <property type="match status" value="1"/>
</dbReference>
<dbReference type="InterPro" id="IPR013320">
    <property type="entry name" value="ConA-like_dom_sf"/>
</dbReference>
<dbReference type="SUPFAM" id="SSF49899">
    <property type="entry name" value="Concanavalin A-like lectins/glucanases"/>
    <property type="match status" value="1"/>
</dbReference>
<gene>
    <name evidence="12" type="ORF">KAK10_07450</name>
</gene>
<feature type="domain" description="Glycosyl hydrolase family 32 C-terminal" evidence="11">
    <location>
        <begin position="404"/>
        <end position="432"/>
    </location>
</feature>
<feature type="domain" description="Glycosyl hydrolase family 32 N-terminal" evidence="10">
    <location>
        <begin position="20"/>
        <end position="328"/>
    </location>
</feature>
<dbReference type="SMART" id="SM00640">
    <property type="entry name" value="Glyco_32"/>
    <property type="match status" value="1"/>
</dbReference>
<comment type="pathway">
    <text evidence="1 9">Glycan biosynthesis; sucrose metabolism.</text>
</comment>
<reference evidence="12" key="1">
    <citation type="submission" date="2021-04" db="EMBL/GenBank/DDBJ databases">
        <title>Taxonomic assessment of Weissella genus.</title>
        <authorList>
            <person name="Fanelli F."/>
            <person name="Chieffi D."/>
            <person name="Dell'Aquila A."/>
            <person name="Gyu-Sung C."/>
            <person name="Franz C.M.A.P."/>
            <person name="Fusco V."/>
        </authorList>
    </citation>
    <scope>NUCLEOTIDE SEQUENCE</scope>
    <source>
        <strain evidence="12">LMG 25373</strain>
    </source>
</reference>
<dbReference type="Gene3D" id="2.60.120.560">
    <property type="entry name" value="Exo-inulinase, domain 1"/>
    <property type="match status" value="1"/>
</dbReference>
<keyword evidence="9" id="KW-0119">Carbohydrate metabolism</keyword>
<evidence type="ECO:0000313" key="13">
    <source>
        <dbReference type="Proteomes" id="UP001057481"/>
    </source>
</evidence>
<dbReference type="CDD" id="cd18623">
    <property type="entry name" value="GH32_ScrB-like"/>
    <property type="match status" value="1"/>
</dbReference>
<proteinExistence type="inferred from homology"/>
<comment type="function">
    <text evidence="9">Enables the bacterium to metabolize sucrose as a sole carbon source.</text>
</comment>
<sequence>MSTQRLDFKIDNEKLFEAFHLAPQFGLLNDPNGLIYFKGYYHVFYQWNPKALDHKYKVWGHFISKDLKNWHREPIALSPSAEYDSAGIYSGTAFIHDEYLYVVYTGNIRDSNGESCASHQNIARSADGLKFEKLGEMFPHPKGYTRHVRDPKVWRAANGQWQLILGAQKADTLTGDIILYQSNDLKNWQFRGSILGSQLPNYRGYMLECPDLIDFGKQQVLMFSLQGHAAEGERFKNIHNTGYVVGNFDHQNGVFNVNTNYQEFDYGFEYYAPQTMNLANNKHLIWGWMGIMPAAVEESLPTKKDNWMHILSQPRELVLEQNHLYQLPIIETKELFKQKQSDQVMTWEAKLVPQYVKLTNVVDFELKITENLVLELSNNKLTLLRISWHNGMKEVRTVEAVINTLEIFIDNSTVEIFVNNGQYAFSARFFGDVKIINLKARQPITIEQNF</sequence>
<dbReference type="InterPro" id="IPR013189">
    <property type="entry name" value="Glyco_hydro_32_C"/>
</dbReference>
<evidence type="ECO:0000256" key="2">
    <source>
        <dbReference type="ARBA" id="ARBA00009902"/>
    </source>
</evidence>
<accession>A0ABT0VIT1</accession>
<dbReference type="GO" id="GO:0004564">
    <property type="term" value="F:beta-fructofuranosidase activity"/>
    <property type="evidence" value="ECO:0007669"/>
    <property type="project" value="UniProtKB-EC"/>
</dbReference>
<comment type="catalytic activity">
    <reaction evidence="8">
        <text>Hydrolysis of terminal non-reducing beta-D-fructofuranoside residues in beta-D-fructofuranosides.</text>
        <dbReference type="EC" id="3.2.1.26"/>
    </reaction>
</comment>
<evidence type="ECO:0000256" key="3">
    <source>
        <dbReference type="ARBA" id="ARBA00012758"/>
    </source>
</evidence>
<dbReference type="InterPro" id="IPR051214">
    <property type="entry name" value="GH32_Enzymes"/>
</dbReference>
<keyword evidence="5 8" id="KW-0378">Hydrolase</keyword>
<dbReference type="PANTHER" id="PTHR43101:SF1">
    <property type="entry name" value="BETA-FRUCTOSIDASE"/>
    <property type="match status" value="1"/>
</dbReference>
<comment type="caution">
    <text evidence="12">The sequence shown here is derived from an EMBL/GenBank/DDBJ whole genome shotgun (WGS) entry which is preliminary data.</text>
</comment>
<dbReference type="PROSITE" id="PS00609">
    <property type="entry name" value="GLYCOSYL_HYDROL_F32"/>
    <property type="match status" value="1"/>
</dbReference>
<organism evidence="12 13">
    <name type="scientific">Periweissella beninensis</name>
    <dbReference type="NCBI Taxonomy" id="504936"/>
    <lineage>
        <taxon>Bacteria</taxon>
        <taxon>Bacillati</taxon>
        <taxon>Bacillota</taxon>
        <taxon>Bacilli</taxon>
        <taxon>Lactobacillales</taxon>
        <taxon>Lactobacillaceae</taxon>
        <taxon>Periweissella</taxon>
    </lineage>
</organism>
<dbReference type="Pfam" id="PF00251">
    <property type="entry name" value="Glyco_hydro_32N"/>
    <property type="match status" value="1"/>
</dbReference>
<name>A0ABT0VIT1_9LACO</name>
<evidence type="ECO:0000259" key="11">
    <source>
        <dbReference type="Pfam" id="PF08244"/>
    </source>
</evidence>
<dbReference type="InterPro" id="IPR013148">
    <property type="entry name" value="Glyco_hydro_32_N"/>
</dbReference>
<comment type="subcellular location">
    <subcellularLocation>
        <location evidence="9">Cytoplasm</location>
    </subcellularLocation>
</comment>
<dbReference type="SUPFAM" id="SSF75005">
    <property type="entry name" value="Arabinanase/levansucrase/invertase"/>
    <property type="match status" value="1"/>
</dbReference>
<evidence type="ECO:0000256" key="4">
    <source>
        <dbReference type="ARBA" id="ARBA00019623"/>
    </source>
</evidence>
<keyword evidence="9" id="KW-0963">Cytoplasm</keyword>
<dbReference type="Proteomes" id="UP001057481">
    <property type="component" value="Unassembled WGS sequence"/>
</dbReference>
<evidence type="ECO:0000256" key="7">
    <source>
        <dbReference type="ARBA" id="ARBA00033367"/>
    </source>
</evidence>
<dbReference type="RefSeq" id="WP_205143777.1">
    <property type="nucleotide sequence ID" value="NZ_JAFBDN010000010.1"/>
</dbReference>
<comment type="similarity">
    <text evidence="2 8">Belongs to the glycosyl hydrolase 32 family.</text>
</comment>
<dbReference type="EMBL" id="JAGMVS010000067">
    <property type="protein sequence ID" value="MCM2437743.1"/>
    <property type="molecule type" value="Genomic_DNA"/>
</dbReference>
<evidence type="ECO:0000256" key="6">
    <source>
        <dbReference type="ARBA" id="ARBA00023295"/>
    </source>
</evidence>
<dbReference type="Gene3D" id="2.115.10.20">
    <property type="entry name" value="Glycosyl hydrolase domain, family 43"/>
    <property type="match status" value="1"/>
</dbReference>
<evidence type="ECO:0000256" key="1">
    <source>
        <dbReference type="ARBA" id="ARBA00004914"/>
    </source>
</evidence>
<keyword evidence="13" id="KW-1185">Reference proteome</keyword>
<dbReference type="NCBIfam" id="TIGR01322">
    <property type="entry name" value="scrB_fam"/>
    <property type="match status" value="1"/>
</dbReference>
<evidence type="ECO:0000256" key="5">
    <source>
        <dbReference type="ARBA" id="ARBA00022801"/>
    </source>
</evidence>
<dbReference type="PANTHER" id="PTHR43101">
    <property type="entry name" value="BETA-FRUCTOSIDASE"/>
    <property type="match status" value="1"/>
</dbReference>
<evidence type="ECO:0000256" key="8">
    <source>
        <dbReference type="RuleBase" id="RU362110"/>
    </source>
</evidence>
<dbReference type="InterPro" id="IPR023296">
    <property type="entry name" value="Glyco_hydro_beta-prop_sf"/>
</dbReference>
<dbReference type="EC" id="3.2.1.26" evidence="3 8"/>
<keyword evidence="6 8" id="KW-0326">Glycosidase</keyword>
<protein>
    <recommendedName>
        <fullName evidence="4 8">Sucrose-6-phosphate hydrolase</fullName>
        <ecNumber evidence="3 8">3.2.1.26</ecNumber>
    </recommendedName>
    <alternativeName>
        <fullName evidence="7 9">Invertase</fullName>
    </alternativeName>
</protein>
<dbReference type="InterPro" id="IPR006232">
    <property type="entry name" value="Suc6P_hydrolase"/>
</dbReference>
<evidence type="ECO:0000259" key="10">
    <source>
        <dbReference type="Pfam" id="PF00251"/>
    </source>
</evidence>
<evidence type="ECO:0000313" key="12">
    <source>
        <dbReference type="EMBL" id="MCM2437743.1"/>
    </source>
</evidence>
<dbReference type="InterPro" id="IPR018053">
    <property type="entry name" value="Glyco_hydro_32_AS"/>
</dbReference>
<evidence type="ECO:0000256" key="9">
    <source>
        <dbReference type="RuleBase" id="RU365015"/>
    </source>
</evidence>